<gene>
    <name evidence="3" type="ORF">ACFQKB_09250</name>
</gene>
<name>A0ABW2CDT9_9ACTN</name>
<protein>
    <submittedName>
        <fullName evidence="3">Transposase</fullName>
    </submittedName>
</protein>
<organism evidence="3 4">
    <name type="scientific">Actinomadura yumaensis</name>
    <dbReference type="NCBI Taxonomy" id="111807"/>
    <lineage>
        <taxon>Bacteria</taxon>
        <taxon>Bacillati</taxon>
        <taxon>Actinomycetota</taxon>
        <taxon>Actinomycetes</taxon>
        <taxon>Streptosporangiales</taxon>
        <taxon>Thermomonosporaceae</taxon>
        <taxon>Actinomadura</taxon>
    </lineage>
</organism>
<evidence type="ECO:0000313" key="3">
    <source>
        <dbReference type="EMBL" id="MFC6879948.1"/>
    </source>
</evidence>
<evidence type="ECO:0000313" key="4">
    <source>
        <dbReference type="Proteomes" id="UP001596380"/>
    </source>
</evidence>
<comment type="caution">
    <text evidence="3">The sequence shown here is derived from an EMBL/GenBank/DDBJ whole genome shotgun (WGS) entry which is preliminary data.</text>
</comment>
<dbReference type="InterPro" id="IPR025161">
    <property type="entry name" value="IS402-like_dom"/>
</dbReference>
<dbReference type="EMBL" id="JBHSXS010000004">
    <property type="protein sequence ID" value="MFC6879948.1"/>
    <property type="molecule type" value="Genomic_DNA"/>
</dbReference>
<sequence>MSCVVRRHELSDAAWARIEPLLPAQPARGGRWADHRTVLNGMLWKSATGAIAAYGRPAHPQLHRRRRDLPARYQAHPQPAGRSPPPGHGRHGRAIPPVRTRP</sequence>
<feature type="domain" description="Insertion element IS402-like" evidence="2">
    <location>
        <begin position="10"/>
        <end position="50"/>
    </location>
</feature>
<reference evidence="4" key="1">
    <citation type="journal article" date="2019" name="Int. J. Syst. Evol. Microbiol.">
        <title>The Global Catalogue of Microorganisms (GCM) 10K type strain sequencing project: providing services to taxonomists for standard genome sequencing and annotation.</title>
        <authorList>
            <consortium name="The Broad Institute Genomics Platform"/>
            <consortium name="The Broad Institute Genome Sequencing Center for Infectious Disease"/>
            <person name="Wu L."/>
            <person name="Ma J."/>
        </authorList>
    </citation>
    <scope>NUCLEOTIDE SEQUENCE [LARGE SCALE GENOMIC DNA]</scope>
    <source>
        <strain evidence="4">JCM 3369</strain>
    </source>
</reference>
<dbReference type="RefSeq" id="WP_375539037.1">
    <property type="nucleotide sequence ID" value="NZ_JBHSXS010000004.1"/>
</dbReference>
<proteinExistence type="predicted"/>
<dbReference type="Pfam" id="PF13340">
    <property type="entry name" value="DUF4096"/>
    <property type="match status" value="1"/>
</dbReference>
<feature type="region of interest" description="Disordered" evidence="1">
    <location>
        <begin position="56"/>
        <end position="102"/>
    </location>
</feature>
<dbReference type="Proteomes" id="UP001596380">
    <property type="component" value="Unassembled WGS sequence"/>
</dbReference>
<evidence type="ECO:0000256" key="1">
    <source>
        <dbReference type="SAM" id="MobiDB-lite"/>
    </source>
</evidence>
<evidence type="ECO:0000259" key="2">
    <source>
        <dbReference type="Pfam" id="PF13340"/>
    </source>
</evidence>
<accession>A0ABW2CDT9</accession>
<keyword evidence="4" id="KW-1185">Reference proteome</keyword>